<dbReference type="PANTHER" id="PTHR24322">
    <property type="entry name" value="PKSB"/>
    <property type="match status" value="1"/>
</dbReference>
<dbReference type="PROSITE" id="PS00061">
    <property type="entry name" value="ADH_SHORT"/>
    <property type="match status" value="1"/>
</dbReference>
<dbReference type="GO" id="GO:0052650">
    <property type="term" value="F:all-trans-retinol dehydrogenase (NADP+) activity"/>
    <property type="evidence" value="ECO:0007669"/>
    <property type="project" value="UniProtKB-ARBA"/>
</dbReference>
<protein>
    <recommendedName>
        <fullName evidence="10">Short-chain dehydrogenase/reductase 3</fullName>
    </recommendedName>
    <alternativeName>
        <fullName evidence="11">Retinal short-chain dehydrogenase/reductase 1</fullName>
    </alternativeName>
</protein>
<evidence type="ECO:0000256" key="3">
    <source>
        <dbReference type="ARBA" id="ARBA00022692"/>
    </source>
</evidence>
<evidence type="ECO:0000256" key="5">
    <source>
        <dbReference type="ARBA" id="ARBA00022989"/>
    </source>
</evidence>
<keyword evidence="16" id="KW-1185">Reference proteome</keyword>
<keyword evidence="6" id="KW-0560">Oxidoreductase</keyword>
<comment type="similarity">
    <text evidence="2 12">Belongs to the short-chain dehydrogenases/reductases (SDR) family.</text>
</comment>
<dbReference type="EMBL" id="BMAW01095487">
    <property type="protein sequence ID" value="GFS70415.1"/>
    <property type="molecule type" value="Genomic_DNA"/>
</dbReference>
<dbReference type="CDD" id="cd05339">
    <property type="entry name" value="17beta-HSDXI-like_SDR_c"/>
    <property type="match status" value="1"/>
</dbReference>
<evidence type="ECO:0000256" key="9">
    <source>
        <dbReference type="ARBA" id="ARBA00059620"/>
    </source>
</evidence>
<dbReference type="PRINTS" id="PR00080">
    <property type="entry name" value="SDRFAMILY"/>
</dbReference>
<keyword evidence="5 14" id="KW-1133">Transmembrane helix</keyword>
<evidence type="ECO:0000256" key="7">
    <source>
        <dbReference type="ARBA" id="ARBA00023098"/>
    </source>
</evidence>
<evidence type="ECO:0000256" key="10">
    <source>
        <dbReference type="ARBA" id="ARBA00068717"/>
    </source>
</evidence>
<evidence type="ECO:0000313" key="16">
    <source>
        <dbReference type="Proteomes" id="UP000887013"/>
    </source>
</evidence>
<comment type="subcellular location">
    <subcellularLocation>
        <location evidence="1">Membrane</location>
        <topology evidence="1">Multi-pass membrane protein</topology>
    </subcellularLocation>
</comment>
<accession>A0A8X6SZ16</accession>
<keyword evidence="7" id="KW-0443">Lipid metabolism</keyword>
<dbReference type="InterPro" id="IPR036291">
    <property type="entry name" value="NAD(P)-bd_dom_sf"/>
</dbReference>
<keyword evidence="8 14" id="KW-0472">Membrane</keyword>
<evidence type="ECO:0000313" key="15">
    <source>
        <dbReference type="EMBL" id="GFS70415.1"/>
    </source>
</evidence>
<dbReference type="InterPro" id="IPR020904">
    <property type="entry name" value="Sc_DH/Rdtase_CS"/>
</dbReference>
<feature type="transmembrane region" description="Helical" evidence="14">
    <location>
        <begin position="48"/>
        <end position="67"/>
    </location>
</feature>
<evidence type="ECO:0000256" key="4">
    <source>
        <dbReference type="ARBA" id="ARBA00022857"/>
    </source>
</evidence>
<proteinExistence type="inferred from homology"/>
<dbReference type="PRINTS" id="PR00081">
    <property type="entry name" value="GDHRDH"/>
</dbReference>
<dbReference type="Pfam" id="PF00106">
    <property type="entry name" value="adh_short"/>
    <property type="match status" value="1"/>
</dbReference>
<dbReference type="PANTHER" id="PTHR24322:SF736">
    <property type="entry name" value="RETINOL DEHYDROGENASE 10"/>
    <property type="match status" value="1"/>
</dbReference>
<evidence type="ECO:0000256" key="13">
    <source>
        <dbReference type="SAM" id="MobiDB-lite"/>
    </source>
</evidence>
<dbReference type="SUPFAM" id="SSF51735">
    <property type="entry name" value="NAD(P)-binding Rossmann-fold domains"/>
    <property type="match status" value="1"/>
</dbReference>
<organism evidence="15 16">
    <name type="scientific">Nephila pilipes</name>
    <name type="common">Giant wood spider</name>
    <name type="synonym">Nephila maculata</name>
    <dbReference type="NCBI Taxonomy" id="299642"/>
    <lineage>
        <taxon>Eukaryota</taxon>
        <taxon>Metazoa</taxon>
        <taxon>Ecdysozoa</taxon>
        <taxon>Arthropoda</taxon>
        <taxon>Chelicerata</taxon>
        <taxon>Arachnida</taxon>
        <taxon>Araneae</taxon>
        <taxon>Araneomorphae</taxon>
        <taxon>Entelegynae</taxon>
        <taxon>Araneoidea</taxon>
        <taxon>Nephilidae</taxon>
        <taxon>Nephila</taxon>
    </lineage>
</organism>
<dbReference type="Proteomes" id="UP000887013">
    <property type="component" value="Unassembled WGS sequence"/>
</dbReference>
<keyword evidence="3 14" id="KW-0812">Transmembrane</keyword>
<comment type="caution">
    <text evidence="15">The sequence shown here is derived from an EMBL/GenBank/DDBJ whole genome shotgun (WGS) entry which is preliminary data.</text>
</comment>
<name>A0A8X6SZ16_NEPPI</name>
<evidence type="ECO:0000256" key="11">
    <source>
        <dbReference type="ARBA" id="ARBA00082544"/>
    </source>
</evidence>
<dbReference type="OrthoDB" id="10253736at2759"/>
<feature type="region of interest" description="Disordered" evidence="13">
    <location>
        <begin position="1"/>
        <end position="23"/>
    </location>
</feature>
<evidence type="ECO:0000256" key="14">
    <source>
        <dbReference type="SAM" id="Phobius"/>
    </source>
</evidence>
<evidence type="ECO:0000256" key="1">
    <source>
        <dbReference type="ARBA" id="ARBA00004141"/>
    </source>
</evidence>
<evidence type="ECO:0000256" key="6">
    <source>
        <dbReference type="ARBA" id="ARBA00023002"/>
    </source>
</evidence>
<dbReference type="GO" id="GO:0016020">
    <property type="term" value="C:membrane"/>
    <property type="evidence" value="ECO:0007669"/>
    <property type="project" value="UniProtKB-SubCell"/>
</dbReference>
<comment type="function">
    <text evidence="9">Catalyzes the reduction of all-trans-retinal to all-trans-retinol in the presence of NADPH.</text>
</comment>
<keyword evidence="4" id="KW-0521">NADP</keyword>
<dbReference type="Gene3D" id="3.40.50.720">
    <property type="entry name" value="NAD(P)-binding Rossmann-like Domain"/>
    <property type="match status" value="1"/>
</dbReference>
<dbReference type="GO" id="GO:0005811">
    <property type="term" value="C:lipid droplet"/>
    <property type="evidence" value="ECO:0007669"/>
    <property type="project" value="TreeGrafter"/>
</dbReference>
<evidence type="ECO:0000256" key="12">
    <source>
        <dbReference type="RuleBase" id="RU000363"/>
    </source>
</evidence>
<dbReference type="InterPro" id="IPR002347">
    <property type="entry name" value="SDR_fam"/>
</dbReference>
<gene>
    <name evidence="15" type="primary">Sdr16c6</name>
    <name evidence="15" type="ORF">NPIL_688751</name>
</gene>
<sequence>MSRFISGKGKHHVFHKKPEEERSGETNFPFHLAAPRSLSNMSEVAKTIASFLAVIYYWIESMILFFVPVKLKGKDISGEIVVVTGSGSGIGRQMALKFAEMGCHLVLWDVNAKDNEETAVMVRNKGAKAYPYEVDITNSEAVYSTTELVKKNVGTVTIVVNNAGIVYGKSILDLEEKQIRKVFEVNALAHFWVIRAFLPGIVEAERGHFVTISSIAGLGGSPKLADYCASKFAAVGLMEALQIEMHSEGRKNIHTTAVCPFFINTGMFNGASTKLFNTLEPEFVANEVVNAVLCNKALVLIPKCFHFLYLLKTLMPIRSLLALHDATGGTDSMSKFTGRNSKKVF</sequence>
<evidence type="ECO:0000256" key="2">
    <source>
        <dbReference type="ARBA" id="ARBA00006484"/>
    </source>
</evidence>
<dbReference type="AlphaFoldDB" id="A0A8X6SZ16"/>
<dbReference type="FunFam" id="3.40.50.720:FF:000131">
    <property type="entry name" value="Short-chain dehydrogenase/reductase 3"/>
    <property type="match status" value="1"/>
</dbReference>
<evidence type="ECO:0000256" key="8">
    <source>
        <dbReference type="ARBA" id="ARBA00023136"/>
    </source>
</evidence>
<reference evidence="15" key="1">
    <citation type="submission" date="2020-08" db="EMBL/GenBank/DDBJ databases">
        <title>Multicomponent nature underlies the extraordinary mechanical properties of spider dragline silk.</title>
        <authorList>
            <person name="Kono N."/>
            <person name="Nakamura H."/>
            <person name="Mori M."/>
            <person name="Yoshida Y."/>
            <person name="Ohtoshi R."/>
            <person name="Malay A.D."/>
            <person name="Moran D.A.P."/>
            <person name="Tomita M."/>
            <person name="Numata K."/>
            <person name="Arakawa K."/>
        </authorList>
    </citation>
    <scope>NUCLEOTIDE SEQUENCE</scope>
</reference>